<dbReference type="EMBL" id="MTKT01004762">
    <property type="protein sequence ID" value="OWM70331.1"/>
    <property type="molecule type" value="Genomic_DNA"/>
</dbReference>
<evidence type="ECO:0000256" key="1">
    <source>
        <dbReference type="SAM" id="SignalP"/>
    </source>
</evidence>
<comment type="caution">
    <text evidence="2">The sequence shown here is derived from an EMBL/GenBank/DDBJ whole genome shotgun (WGS) entry which is preliminary data.</text>
</comment>
<keyword evidence="1" id="KW-0732">Signal</keyword>
<gene>
    <name evidence="2" type="ORF">CDL15_Pgr017203</name>
</gene>
<accession>A0A218WDQ8</accession>
<feature type="chain" id="PRO_5012352251" evidence="1">
    <location>
        <begin position="29"/>
        <end position="109"/>
    </location>
</feature>
<reference evidence="3" key="1">
    <citation type="journal article" date="2017" name="Plant J.">
        <title>The pomegranate (Punica granatum L.) genome and the genomics of punicalagin biosynthesis.</title>
        <authorList>
            <person name="Qin G."/>
            <person name="Xu C."/>
            <person name="Ming R."/>
            <person name="Tang H."/>
            <person name="Guyot R."/>
            <person name="Kramer E.M."/>
            <person name="Hu Y."/>
            <person name="Yi X."/>
            <person name="Qi Y."/>
            <person name="Xu X."/>
            <person name="Gao Z."/>
            <person name="Pan H."/>
            <person name="Jian J."/>
            <person name="Tian Y."/>
            <person name="Yue Z."/>
            <person name="Xu Y."/>
        </authorList>
    </citation>
    <scope>NUCLEOTIDE SEQUENCE [LARGE SCALE GENOMIC DNA]</scope>
    <source>
        <strain evidence="3">cv. Dabenzi</strain>
    </source>
</reference>
<evidence type="ECO:0000313" key="2">
    <source>
        <dbReference type="EMBL" id="OWM70331.1"/>
    </source>
</evidence>
<proteinExistence type="predicted"/>
<protein>
    <submittedName>
        <fullName evidence="2">Uncharacterized protein</fullName>
    </submittedName>
</protein>
<organism evidence="2 3">
    <name type="scientific">Punica granatum</name>
    <name type="common">Pomegranate</name>
    <dbReference type="NCBI Taxonomy" id="22663"/>
    <lineage>
        <taxon>Eukaryota</taxon>
        <taxon>Viridiplantae</taxon>
        <taxon>Streptophyta</taxon>
        <taxon>Embryophyta</taxon>
        <taxon>Tracheophyta</taxon>
        <taxon>Spermatophyta</taxon>
        <taxon>Magnoliopsida</taxon>
        <taxon>eudicotyledons</taxon>
        <taxon>Gunneridae</taxon>
        <taxon>Pentapetalae</taxon>
        <taxon>rosids</taxon>
        <taxon>malvids</taxon>
        <taxon>Myrtales</taxon>
        <taxon>Lythraceae</taxon>
        <taxon>Punica</taxon>
    </lineage>
</organism>
<name>A0A218WDQ8_PUNGR</name>
<dbReference type="AlphaFoldDB" id="A0A218WDQ8"/>
<sequence length="109" mass="12363">MEREQEKKLKLLVNLAVALSILSSSTGAAEYVRPQPRKTLDFSDLLGLQQNIWVSTWTGDAAEPLHPSSDASCHLLHNWDIVSIENKKNQVFPYKEVLHVIICRIALQR</sequence>
<feature type="signal peptide" evidence="1">
    <location>
        <begin position="1"/>
        <end position="28"/>
    </location>
</feature>
<dbReference type="Proteomes" id="UP000197138">
    <property type="component" value="Unassembled WGS sequence"/>
</dbReference>
<evidence type="ECO:0000313" key="3">
    <source>
        <dbReference type="Proteomes" id="UP000197138"/>
    </source>
</evidence>